<gene>
    <name evidence="1" type="ORF">JAAARDRAFT_49675</name>
</gene>
<dbReference type="Proteomes" id="UP000027265">
    <property type="component" value="Unassembled WGS sequence"/>
</dbReference>
<dbReference type="EMBL" id="KL197733">
    <property type="protein sequence ID" value="KDQ53457.1"/>
    <property type="molecule type" value="Genomic_DNA"/>
</dbReference>
<dbReference type="HOGENOM" id="CLU_1015866_0_0_1"/>
<name>A0A067PQ81_9AGAM</name>
<keyword evidence="2" id="KW-1185">Reference proteome</keyword>
<evidence type="ECO:0000313" key="2">
    <source>
        <dbReference type="Proteomes" id="UP000027265"/>
    </source>
</evidence>
<proteinExistence type="predicted"/>
<protein>
    <submittedName>
        <fullName evidence="1">Uncharacterized protein</fullName>
    </submittedName>
</protein>
<evidence type="ECO:0000313" key="1">
    <source>
        <dbReference type="EMBL" id="KDQ53457.1"/>
    </source>
</evidence>
<accession>A0A067PQ81</accession>
<organism evidence="1 2">
    <name type="scientific">Jaapia argillacea MUCL 33604</name>
    <dbReference type="NCBI Taxonomy" id="933084"/>
    <lineage>
        <taxon>Eukaryota</taxon>
        <taxon>Fungi</taxon>
        <taxon>Dikarya</taxon>
        <taxon>Basidiomycota</taxon>
        <taxon>Agaricomycotina</taxon>
        <taxon>Agaricomycetes</taxon>
        <taxon>Agaricomycetidae</taxon>
        <taxon>Jaapiales</taxon>
        <taxon>Jaapiaceae</taxon>
        <taxon>Jaapia</taxon>
    </lineage>
</organism>
<dbReference type="AlphaFoldDB" id="A0A067PQ81"/>
<reference evidence="2" key="1">
    <citation type="journal article" date="2014" name="Proc. Natl. Acad. Sci. U.S.A.">
        <title>Extensive sampling of basidiomycete genomes demonstrates inadequacy of the white-rot/brown-rot paradigm for wood decay fungi.</title>
        <authorList>
            <person name="Riley R."/>
            <person name="Salamov A.A."/>
            <person name="Brown D.W."/>
            <person name="Nagy L.G."/>
            <person name="Floudas D."/>
            <person name="Held B.W."/>
            <person name="Levasseur A."/>
            <person name="Lombard V."/>
            <person name="Morin E."/>
            <person name="Otillar R."/>
            <person name="Lindquist E.A."/>
            <person name="Sun H."/>
            <person name="LaButti K.M."/>
            <person name="Schmutz J."/>
            <person name="Jabbour D."/>
            <person name="Luo H."/>
            <person name="Baker S.E."/>
            <person name="Pisabarro A.G."/>
            <person name="Walton J.D."/>
            <person name="Blanchette R.A."/>
            <person name="Henrissat B."/>
            <person name="Martin F."/>
            <person name="Cullen D."/>
            <person name="Hibbett D.S."/>
            <person name="Grigoriev I.V."/>
        </authorList>
    </citation>
    <scope>NUCLEOTIDE SEQUENCE [LARGE SCALE GENOMIC DNA]</scope>
    <source>
        <strain evidence="2">MUCL 33604</strain>
    </source>
</reference>
<dbReference type="InParanoid" id="A0A067PQ81"/>
<sequence length="274" mass="31090">METEKCMVATGPGRAWPRVPGELVGEKQNAYVEREVKYQDETIKWWISYWVARTDFEETETLVSERLAMGDGCGNRDTCRRFGKLRDLGVARAVRGRSFDGELQGTCNRPGPKDFISAKILIAIGRMFATDLQPSRDWAHHYLVFRLPPMAHPTLFSQTSGGATSVNQFEWHHHTWLVLANGGTVLPLLLLYRLDRGGPSRDHRSSSSQLSGAVRALLEVLLQNVPIQMYRCATIKAHHLAALRAVDQSDRRDSAWKFRLHSSYRSSKSVIDRR</sequence>